<evidence type="ECO:0000256" key="5">
    <source>
        <dbReference type="SAM" id="Phobius"/>
    </source>
</evidence>
<comment type="caution">
    <text evidence="7">The sequence shown here is derived from an EMBL/GenBank/DDBJ whole genome shotgun (WGS) entry which is preliminary data.</text>
</comment>
<evidence type="ECO:0000256" key="2">
    <source>
        <dbReference type="ARBA" id="ARBA00022475"/>
    </source>
</evidence>
<proteinExistence type="predicted"/>
<feature type="signal peptide" evidence="6">
    <location>
        <begin position="1"/>
        <end position="22"/>
    </location>
</feature>
<evidence type="ECO:0000256" key="4">
    <source>
        <dbReference type="SAM" id="MobiDB-lite"/>
    </source>
</evidence>
<dbReference type="Proteomes" id="UP001482620">
    <property type="component" value="Unassembled WGS sequence"/>
</dbReference>
<evidence type="ECO:0000256" key="1">
    <source>
        <dbReference type="ARBA" id="ARBA00004251"/>
    </source>
</evidence>
<evidence type="ECO:0000256" key="6">
    <source>
        <dbReference type="SAM" id="SignalP"/>
    </source>
</evidence>
<protein>
    <recommendedName>
        <fullName evidence="9">CD3 gamma/delta subunit Ig-like domain-containing protein</fullName>
    </recommendedName>
</protein>
<name>A0ABV0TU62_9TELE</name>
<sequence length="179" mass="20153">MPDISVQAVFVIFLMFATTVKTQEEVKGEVTFWRKSVTVKCTDNSEVYLVDKSTESLGTEYEFEYNGQVEYMCKLQGNKTPYRLYIKGRTCDNCFELNAKFFLMIIIVDLFGTVGVMIIIYSCSKNKSSDRNPKPTKTTPKTGSRGPPIPSPDYAPLNHHTLSTDTYSSVNTPVVNRTG</sequence>
<evidence type="ECO:0000256" key="3">
    <source>
        <dbReference type="ARBA" id="ARBA00022729"/>
    </source>
</evidence>
<evidence type="ECO:0000313" key="8">
    <source>
        <dbReference type="Proteomes" id="UP001482620"/>
    </source>
</evidence>
<keyword evidence="3 6" id="KW-0732">Signal</keyword>
<evidence type="ECO:0008006" key="9">
    <source>
        <dbReference type="Google" id="ProtNLM"/>
    </source>
</evidence>
<dbReference type="PANTHER" id="PTHR10570:SF9">
    <property type="entry name" value="T-CELL SURFACE GLYCOPROTEIN CD3 EPSILON CHAIN"/>
    <property type="match status" value="1"/>
</dbReference>
<keyword evidence="5" id="KW-0472">Membrane</keyword>
<comment type="subcellular location">
    <subcellularLocation>
        <location evidence="1">Cell membrane</location>
        <topology evidence="1">Single-pass type I membrane protein</topology>
    </subcellularLocation>
</comment>
<keyword evidence="5" id="KW-0812">Transmembrane</keyword>
<keyword evidence="8" id="KW-1185">Reference proteome</keyword>
<organism evidence="7 8">
    <name type="scientific">Ilyodon furcidens</name>
    <name type="common">goldbreast splitfin</name>
    <dbReference type="NCBI Taxonomy" id="33524"/>
    <lineage>
        <taxon>Eukaryota</taxon>
        <taxon>Metazoa</taxon>
        <taxon>Chordata</taxon>
        <taxon>Craniata</taxon>
        <taxon>Vertebrata</taxon>
        <taxon>Euteleostomi</taxon>
        <taxon>Actinopterygii</taxon>
        <taxon>Neopterygii</taxon>
        <taxon>Teleostei</taxon>
        <taxon>Neoteleostei</taxon>
        <taxon>Acanthomorphata</taxon>
        <taxon>Ovalentaria</taxon>
        <taxon>Atherinomorphae</taxon>
        <taxon>Cyprinodontiformes</taxon>
        <taxon>Goodeidae</taxon>
        <taxon>Ilyodon</taxon>
    </lineage>
</organism>
<keyword evidence="5" id="KW-1133">Transmembrane helix</keyword>
<dbReference type="InterPro" id="IPR015484">
    <property type="entry name" value="CD3_esu/gsu/dsu"/>
</dbReference>
<dbReference type="EMBL" id="JAHRIQ010042735">
    <property type="protein sequence ID" value="MEQ2234997.1"/>
    <property type="molecule type" value="Genomic_DNA"/>
</dbReference>
<dbReference type="PANTHER" id="PTHR10570">
    <property type="entry name" value="T-CELL SURFACE GLYCOPROTEIN CD3 GAMMA CHAIN / DELTA CHAIN"/>
    <property type="match status" value="1"/>
</dbReference>
<feature type="compositionally biased region" description="Polar residues" evidence="4">
    <location>
        <begin position="160"/>
        <end position="179"/>
    </location>
</feature>
<feature type="chain" id="PRO_5045374460" description="CD3 gamma/delta subunit Ig-like domain-containing protein" evidence="6">
    <location>
        <begin position="23"/>
        <end position="179"/>
    </location>
</feature>
<evidence type="ECO:0000313" key="7">
    <source>
        <dbReference type="EMBL" id="MEQ2234997.1"/>
    </source>
</evidence>
<feature type="region of interest" description="Disordered" evidence="4">
    <location>
        <begin position="126"/>
        <end position="179"/>
    </location>
</feature>
<reference evidence="7 8" key="1">
    <citation type="submission" date="2021-06" db="EMBL/GenBank/DDBJ databases">
        <authorList>
            <person name="Palmer J.M."/>
        </authorList>
    </citation>
    <scope>NUCLEOTIDE SEQUENCE [LARGE SCALE GENOMIC DNA]</scope>
    <source>
        <strain evidence="8">if_2019</strain>
        <tissue evidence="7">Muscle</tissue>
    </source>
</reference>
<keyword evidence="2" id="KW-1003">Cell membrane</keyword>
<accession>A0ABV0TU62</accession>
<feature type="transmembrane region" description="Helical" evidence="5">
    <location>
        <begin position="101"/>
        <end position="121"/>
    </location>
</feature>
<gene>
    <name evidence="7" type="ORF">ILYODFUR_037139</name>
</gene>